<protein>
    <submittedName>
        <fullName evidence="8">Transporter</fullName>
    </submittedName>
</protein>
<accession>A0A0L0QJL5</accession>
<comment type="caution">
    <text evidence="8">The sequence shown here is derived from an EMBL/GenBank/DDBJ whole genome shotgun (WGS) entry which is preliminary data.</text>
</comment>
<evidence type="ECO:0000256" key="6">
    <source>
        <dbReference type="SAM" id="Phobius"/>
    </source>
</evidence>
<feature type="transmembrane region" description="Helical" evidence="6">
    <location>
        <begin position="380"/>
        <end position="398"/>
    </location>
</feature>
<feature type="transmembrane region" description="Helical" evidence="6">
    <location>
        <begin position="108"/>
        <end position="129"/>
    </location>
</feature>
<evidence type="ECO:0000256" key="3">
    <source>
        <dbReference type="ARBA" id="ARBA00022692"/>
    </source>
</evidence>
<dbReference type="Pfam" id="PF03553">
    <property type="entry name" value="Na_H_antiporter"/>
    <property type="match status" value="1"/>
</dbReference>
<proteinExistence type="predicted"/>
<reference evidence="9" key="1">
    <citation type="submission" date="2015-07" db="EMBL/GenBank/DDBJ databases">
        <title>Fjat-10053 dsm26.</title>
        <authorList>
            <person name="Liu B."/>
            <person name="Wang J."/>
            <person name="Zhu Y."/>
            <person name="Liu G."/>
            <person name="Chen Q."/>
            <person name="Chen Z."/>
            <person name="Lan J."/>
            <person name="Che J."/>
            <person name="Ge C."/>
            <person name="Shi H."/>
            <person name="Pan Z."/>
            <person name="Liu X."/>
        </authorList>
    </citation>
    <scope>NUCLEOTIDE SEQUENCE [LARGE SCALE GENOMIC DNA]</scope>
    <source>
        <strain evidence="9">DSM 26</strain>
    </source>
</reference>
<evidence type="ECO:0000313" key="9">
    <source>
        <dbReference type="Proteomes" id="UP000036780"/>
    </source>
</evidence>
<dbReference type="PANTHER" id="PTHR43478:SF1">
    <property type="entry name" value="NA+_H+ ANTIPORTER NHAC-LIKE C-TERMINAL DOMAIN-CONTAINING PROTEIN"/>
    <property type="match status" value="1"/>
</dbReference>
<evidence type="ECO:0000256" key="5">
    <source>
        <dbReference type="ARBA" id="ARBA00023136"/>
    </source>
</evidence>
<feature type="transmembrane region" description="Helical" evidence="6">
    <location>
        <begin position="262"/>
        <end position="280"/>
    </location>
</feature>
<feature type="transmembrane region" description="Helical" evidence="6">
    <location>
        <begin position="193"/>
        <end position="212"/>
    </location>
</feature>
<keyword evidence="3 6" id="KW-0812">Transmembrane</keyword>
<comment type="subcellular location">
    <subcellularLocation>
        <location evidence="1">Cell membrane</location>
        <topology evidence="1">Multi-pass membrane protein</topology>
    </subcellularLocation>
</comment>
<feature type="transmembrane region" description="Helical" evidence="6">
    <location>
        <begin position="62"/>
        <end position="80"/>
    </location>
</feature>
<dbReference type="OrthoDB" id="9762978at2"/>
<keyword evidence="9" id="KW-1185">Reference proteome</keyword>
<feature type="transmembrane region" description="Helical" evidence="6">
    <location>
        <begin position="354"/>
        <end position="373"/>
    </location>
</feature>
<dbReference type="InterPro" id="IPR018461">
    <property type="entry name" value="Na/H_Antiport_NhaC-like_C"/>
</dbReference>
<feature type="transmembrane region" description="Helical" evidence="6">
    <location>
        <begin position="28"/>
        <end position="50"/>
    </location>
</feature>
<feature type="transmembrane region" description="Helical" evidence="6">
    <location>
        <begin position="286"/>
        <end position="302"/>
    </location>
</feature>
<keyword evidence="5 6" id="KW-0472">Membrane</keyword>
<sequence length="470" mass="50591">MHGVATLGFVSVLPPLIAIVLAFWTRDTILSLGIACVIGVFLAGEGLLGFPNLMKQALGNEGFSWIFLLEIFIGILIAFFQRTGAIQSFSEIIGRRQRSRKRIEISTWFMGLFVFFSDYFSPVFVGTTMRKVTDKVKMSREKLAYICDSTSAPVSVIVPITGWAVFISGLLIGLGPIQNETDALAVFTKSIPFNFYAVLSVVLVGLIASGIIKDFGPMRKAELRAQQEGKLIRDGSTPLISKELTNIDPYFKNKLLSIRWNFFLPVLIIITIALGTYIGLGSAKTMEAFLAATVFLGIIMRFQGIPTKDIMDTALNGIKGIMPAVMILVFAYTINALSEQMGTATYLIQITEAWLNPGLLPAITFLLAAVIAFSTGTSWGTFGIMIPLAVPLAIGFSGGEIDMIVLSTIAAVAGGGVFGDHCSPLSDTTILASTGAAVDHIDHVRTQIPYAVLVGIIGLVIYLTLGLLGL</sequence>
<feature type="transmembrane region" description="Helical" evidence="6">
    <location>
        <begin position="314"/>
        <end position="334"/>
    </location>
</feature>
<keyword evidence="4 6" id="KW-1133">Transmembrane helix</keyword>
<keyword evidence="2" id="KW-1003">Cell membrane</keyword>
<dbReference type="EMBL" id="LGTO01000007">
    <property type="protein sequence ID" value="KNE18751.1"/>
    <property type="molecule type" value="Genomic_DNA"/>
</dbReference>
<dbReference type="PANTHER" id="PTHR43478">
    <property type="entry name" value="NA+/H+ ANTIPORTER-RELATED"/>
    <property type="match status" value="1"/>
</dbReference>
<gene>
    <name evidence="8" type="ORF">AFK71_09060</name>
</gene>
<feature type="transmembrane region" description="Helical" evidence="6">
    <location>
        <begin position="150"/>
        <end position="173"/>
    </location>
</feature>
<dbReference type="AlphaFoldDB" id="A0A0L0QJL5"/>
<dbReference type="PATRIC" id="fig|1473.5.peg.271"/>
<name>A0A0L0QJL5_VIRPA</name>
<dbReference type="Proteomes" id="UP000036780">
    <property type="component" value="Unassembled WGS sequence"/>
</dbReference>
<dbReference type="RefSeq" id="WP_050351230.1">
    <property type="nucleotide sequence ID" value="NZ_BOSN01000002.1"/>
</dbReference>
<evidence type="ECO:0000256" key="2">
    <source>
        <dbReference type="ARBA" id="ARBA00022475"/>
    </source>
</evidence>
<organism evidence="8 9">
    <name type="scientific">Virgibacillus pantothenticus</name>
    <dbReference type="NCBI Taxonomy" id="1473"/>
    <lineage>
        <taxon>Bacteria</taxon>
        <taxon>Bacillati</taxon>
        <taxon>Bacillota</taxon>
        <taxon>Bacilli</taxon>
        <taxon>Bacillales</taxon>
        <taxon>Bacillaceae</taxon>
        <taxon>Virgibacillus</taxon>
    </lineage>
</organism>
<evidence type="ECO:0000256" key="1">
    <source>
        <dbReference type="ARBA" id="ARBA00004651"/>
    </source>
</evidence>
<dbReference type="GO" id="GO:0005886">
    <property type="term" value="C:plasma membrane"/>
    <property type="evidence" value="ECO:0007669"/>
    <property type="project" value="UniProtKB-SubCell"/>
</dbReference>
<evidence type="ECO:0000313" key="8">
    <source>
        <dbReference type="EMBL" id="KNE18751.1"/>
    </source>
</evidence>
<dbReference type="GeneID" id="66871700"/>
<feature type="domain" description="Na+/H+ antiporter NhaC-like C-terminal" evidence="7">
    <location>
        <begin position="182"/>
        <end position="466"/>
    </location>
</feature>
<feature type="transmembrane region" description="Helical" evidence="6">
    <location>
        <begin position="448"/>
        <end position="468"/>
    </location>
</feature>
<evidence type="ECO:0000256" key="4">
    <source>
        <dbReference type="ARBA" id="ARBA00022989"/>
    </source>
</evidence>
<evidence type="ECO:0000259" key="7">
    <source>
        <dbReference type="Pfam" id="PF03553"/>
    </source>
</evidence>